<dbReference type="InterPro" id="IPR029485">
    <property type="entry name" value="CAT_C"/>
</dbReference>
<evidence type="ECO:0000259" key="7">
    <source>
        <dbReference type="Pfam" id="PF13906"/>
    </source>
</evidence>
<dbReference type="EMBL" id="CAVLEF010000107">
    <property type="protein sequence ID" value="CAK1551025.1"/>
    <property type="molecule type" value="Genomic_DNA"/>
</dbReference>
<feature type="transmembrane region" description="Helical" evidence="6">
    <location>
        <begin position="36"/>
        <end position="58"/>
    </location>
</feature>
<feature type="transmembrane region" description="Helical" evidence="6">
    <location>
        <begin position="96"/>
        <end position="117"/>
    </location>
</feature>
<feature type="compositionally biased region" description="Basic and acidic residues" evidence="5">
    <location>
        <begin position="816"/>
        <end position="826"/>
    </location>
</feature>
<keyword evidence="4 6" id="KW-0472">Membrane</keyword>
<feature type="transmembrane region" description="Helical" evidence="6">
    <location>
        <begin position="393"/>
        <end position="414"/>
    </location>
</feature>
<feature type="region of interest" description="Disordered" evidence="5">
    <location>
        <begin position="917"/>
        <end position="936"/>
    </location>
</feature>
<feature type="region of interest" description="Disordered" evidence="5">
    <location>
        <begin position="860"/>
        <end position="892"/>
    </location>
</feature>
<feature type="transmembrane region" description="Helical" evidence="6">
    <location>
        <begin position="272"/>
        <end position="298"/>
    </location>
</feature>
<keyword evidence="2 6" id="KW-0812">Transmembrane</keyword>
<dbReference type="GO" id="GO:0000064">
    <property type="term" value="F:L-ornithine transmembrane transporter activity"/>
    <property type="evidence" value="ECO:0007669"/>
    <property type="project" value="TreeGrafter"/>
</dbReference>
<reference evidence="8 9" key="1">
    <citation type="submission" date="2023-11" db="EMBL/GenBank/DDBJ databases">
        <authorList>
            <person name="Okamura Y."/>
        </authorList>
    </citation>
    <scope>NUCLEOTIDE SEQUENCE [LARGE SCALE GENOMIC DNA]</scope>
</reference>
<dbReference type="InterPro" id="IPR002293">
    <property type="entry name" value="AA/rel_permease1"/>
</dbReference>
<comment type="subcellular location">
    <subcellularLocation>
        <location evidence="1">Membrane</location>
        <topology evidence="1">Multi-pass membrane protein</topology>
    </subcellularLocation>
</comment>
<dbReference type="Proteomes" id="UP001497472">
    <property type="component" value="Unassembled WGS sequence"/>
</dbReference>
<accession>A0AAV1JS29</accession>
<feature type="domain" description="Cationic amino acid transporter C-terminal" evidence="7">
    <location>
        <begin position="502"/>
        <end position="546"/>
    </location>
</feature>
<feature type="transmembrane region" description="Helical" evidence="6">
    <location>
        <begin position="473"/>
        <end position="492"/>
    </location>
</feature>
<feature type="transmembrane region" description="Helical" evidence="6">
    <location>
        <begin position="533"/>
        <end position="551"/>
    </location>
</feature>
<dbReference type="GO" id="GO:0005886">
    <property type="term" value="C:plasma membrane"/>
    <property type="evidence" value="ECO:0007669"/>
    <property type="project" value="TreeGrafter"/>
</dbReference>
<feature type="transmembrane region" description="Helical" evidence="6">
    <location>
        <begin position="190"/>
        <end position="211"/>
    </location>
</feature>
<evidence type="ECO:0000313" key="8">
    <source>
        <dbReference type="EMBL" id="CAK1551025.1"/>
    </source>
</evidence>
<comment type="caution">
    <text evidence="8">The sequence shown here is derived from an EMBL/GenBank/DDBJ whole genome shotgun (WGS) entry which is preliminary data.</text>
</comment>
<feature type="transmembrane region" description="Helical" evidence="6">
    <location>
        <begin position="446"/>
        <end position="467"/>
    </location>
</feature>
<evidence type="ECO:0000256" key="4">
    <source>
        <dbReference type="ARBA" id="ARBA00023136"/>
    </source>
</evidence>
<feature type="transmembrane region" description="Helical" evidence="6">
    <location>
        <begin position="318"/>
        <end position="347"/>
    </location>
</feature>
<evidence type="ECO:0000256" key="3">
    <source>
        <dbReference type="ARBA" id="ARBA00022989"/>
    </source>
</evidence>
<dbReference type="GO" id="GO:0097638">
    <property type="term" value="P:L-arginine import across plasma membrane"/>
    <property type="evidence" value="ECO:0007669"/>
    <property type="project" value="TreeGrafter"/>
</dbReference>
<name>A0AAV1JS29_9NEOP</name>
<dbReference type="AlphaFoldDB" id="A0AAV1JS29"/>
<proteinExistence type="predicted"/>
<dbReference type="Pfam" id="PF13906">
    <property type="entry name" value="AA_permease_C"/>
    <property type="match status" value="1"/>
</dbReference>
<feature type="transmembrane region" description="Helical" evidence="6">
    <location>
        <begin position="504"/>
        <end position="527"/>
    </location>
</feature>
<dbReference type="FunFam" id="1.20.1740.10:FF:000010">
    <property type="entry name" value="probable cationic amino acid transporter"/>
    <property type="match status" value="1"/>
</dbReference>
<organism evidence="8 9">
    <name type="scientific">Leptosia nina</name>
    <dbReference type="NCBI Taxonomy" id="320188"/>
    <lineage>
        <taxon>Eukaryota</taxon>
        <taxon>Metazoa</taxon>
        <taxon>Ecdysozoa</taxon>
        <taxon>Arthropoda</taxon>
        <taxon>Hexapoda</taxon>
        <taxon>Insecta</taxon>
        <taxon>Pterygota</taxon>
        <taxon>Neoptera</taxon>
        <taxon>Endopterygota</taxon>
        <taxon>Lepidoptera</taxon>
        <taxon>Glossata</taxon>
        <taxon>Ditrysia</taxon>
        <taxon>Papilionoidea</taxon>
        <taxon>Pieridae</taxon>
        <taxon>Pierinae</taxon>
        <taxon>Leptosia</taxon>
    </lineage>
</organism>
<feature type="region of interest" description="Disordered" evidence="5">
    <location>
        <begin position="666"/>
        <end position="698"/>
    </location>
</feature>
<feature type="compositionally biased region" description="Polar residues" evidence="5">
    <location>
        <begin position="971"/>
        <end position="980"/>
    </location>
</feature>
<evidence type="ECO:0000313" key="9">
    <source>
        <dbReference type="Proteomes" id="UP001497472"/>
    </source>
</evidence>
<feature type="compositionally biased region" description="Basic and acidic residues" evidence="5">
    <location>
        <begin position="860"/>
        <end position="873"/>
    </location>
</feature>
<feature type="transmembrane region" description="Helical" evidence="6">
    <location>
        <begin position="158"/>
        <end position="178"/>
    </location>
</feature>
<protein>
    <recommendedName>
        <fullName evidence="7">Cationic amino acid transporter C-terminal domain-containing protein</fullName>
    </recommendedName>
</protein>
<feature type="region of interest" description="Disordered" evidence="5">
    <location>
        <begin position="811"/>
        <end position="845"/>
    </location>
</feature>
<feature type="region of interest" description="Disordered" evidence="5">
    <location>
        <begin position="738"/>
        <end position="797"/>
    </location>
</feature>
<feature type="transmembrane region" description="Helical" evidence="6">
    <location>
        <begin position="368"/>
        <end position="387"/>
    </location>
</feature>
<sequence length="1015" mass="112427">MGRWAALSSSLQRKRVFKPEQLEEGNLRRCLSVWDLTALGVGSTLGVGVYVLVGSVAMNFAGPAVVLSFLIAAIASLFAGMCYAEFGSRVPRAGSAYIYTYVTMGELVAFIIGWNMILEAMFGTASVARGLSMYLDSMLNKTMSEAFLSVAPISVRPFSSFFDFFAFAVVLVLGVLLAVGARESATVNNVFAIVNMIVIVFVVVAGSINANPANWRIPATDVPADFGKGGFFPYGIWGVLRGAAVCFYGFVGFDTISATGEEVKDPRRVIPISILAVLVIVFVVYASVSTVITMMVPYYMQDVTAAIAHAFSYVGWEWARWVVSVGAVFGISASLFGAMFPLPRLLYAMSVDGLLLHWLGKVTTRNKIPIVATIIPAFIIATLAGVLELQELVMMMCVGTLLSYTIVATCVILLRYRSDCVSSSGYNFIRRVFCCGEKHPTITTSYVVKITLIIFICVCLSIALIVTHVERPMIPTVVLHAVGLTLIVVMTLQPQNREELSFKTPLVPLIPCLSIYVNIHLMILISAQTWLRVLVWMAIGIPVYIVCVCCYKSKCEDNKDFTPSHHSNKNGSRVQIFVESPTPPESIKSNNTDAEQITQEEKRNTLVIRESERRALPCITEEIVVQQAAVVEDSSEKEAKIIDLLDQVIQAEEDSYGEIISLKEQPEEKKTSVAQVTTERTQRKSLSDVSDAGSDASMGNQMLSKYDVIAQVHREDLPRLEEEDEKLEYSLSNKEDEKIVDGIEGENNNYLDESDNNSRTDESGYSDTLDKTPLNELPDDKEIVNIPVPPPLDENFFASPTFKKAYTISVRPTKVRSPEPDEKPRESVQSNGSVDDEPMTFGSDKQIHFMSKLDTIFKNKISESGENGEEKRTRSNSAGNLTENTELSSLNRERPKLFLDLKKELQTREKTQILKPVKAEEPTEINEEEDQSLSKADLKSKLENIFALGGPKPMKARLMKSNPPTPEEAYQTDTSSTESIQKLPKMEKNDTLKRQKDKFGEVLNSLRLSLKDDQV</sequence>
<evidence type="ECO:0000256" key="6">
    <source>
        <dbReference type="SAM" id="Phobius"/>
    </source>
</evidence>
<feature type="compositionally biased region" description="Acidic residues" evidence="5">
    <location>
        <begin position="922"/>
        <end position="931"/>
    </location>
</feature>
<dbReference type="PANTHER" id="PTHR43243">
    <property type="entry name" value="INNER MEMBRANE TRANSPORTER YGJI-RELATED"/>
    <property type="match status" value="1"/>
</dbReference>
<dbReference type="Pfam" id="PF13520">
    <property type="entry name" value="AA_permease_2"/>
    <property type="match status" value="1"/>
</dbReference>
<evidence type="ECO:0000256" key="5">
    <source>
        <dbReference type="SAM" id="MobiDB-lite"/>
    </source>
</evidence>
<feature type="transmembrane region" description="Helical" evidence="6">
    <location>
        <begin position="231"/>
        <end position="251"/>
    </location>
</feature>
<feature type="transmembrane region" description="Helical" evidence="6">
    <location>
        <begin position="64"/>
        <end position="84"/>
    </location>
</feature>
<keyword evidence="3 6" id="KW-1133">Transmembrane helix</keyword>
<dbReference type="GO" id="GO:0061459">
    <property type="term" value="F:L-arginine transmembrane transporter activity"/>
    <property type="evidence" value="ECO:0007669"/>
    <property type="project" value="TreeGrafter"/>
</dbReference>
<dbReference type="GO" id="GO:0015189">
    <property type="term" value="F:L-lysine transmembrane transporter activity"/>
    <property type="evidence" value="ECO:0007669"/>
    <property type="project" value="TreeGrafter"/>
</dbReference>
<evidence type="ECO:0000256" key="2">
    <source>
        <dbReference type="ARBA" id="ARBA00022692"/>
    </source>
</evidence>
<dbReference type="Gene3D" id="1.20.1740.10">
    <property type="entry name" value="Amino acid/polyamine transporter I"/>
    <property type="match status" value="1"/>
</dbReference>
<gene>
    <name evidence="8" type="ORF">LNINA_LOCUS10204</name>
</gene>
<feature type="region of interest" description="Disordered" evidence="5">
    <location>
        <begin position="949"/>
        <end position="993"/>
    </location>
</feature>
<dbReference type="PANTHER" id="PTHR43243:SF105">
    <property type="entry name" value="CATIONIC AMINO ACID TRANSPORTER C-TERMINAL DOMAIN-CONTAINING PROTEIN"/>
    <property type="match status" value="1"/>
</dbReference>
<feature type="compositionally biased region" description="Basic and acidic residues" evidence="5">
    <location>
        <begin position="984"/>
        <end position="993"/>
    </location>
</feature>
<evidence type="ECO:0000256" key="1">
    <source>
        <dbReference type="ARBA" id="ARBA00004141"/>
    </source>
</evidence>
<feature type="compositionally biased region" description="Polar residues" evidence="5">
    <location>
        <begin position="875"/>
        <end position="890"/>
    </location>
</feature>
<keyword evidence="9" id="KW-1185">Reference proteome</keyword>